<dbReference type="AlphaFoldDB" id="A0AAD4CGG2"/>
<feature type="compositionally biased region" description="Basic residues" evidence="1">
    <location>
        <begin position="78"/>
        <end position="87"/>
    </location>
</feature>
<organism evidence="2 3">
    <name type="scientific">Aspergillus nanangensis</name>
    <dbReference type="NCBI Taxonomy" id="2582783"/>
    <lineage>
        <taxon>Eukaryota</taxon>
        <taxon>Fungi</taxon>
        <taxon>Dikarya</taxon>
        <taxon>Ascomycota</taxon>
        <taxon>Pezizomycotina</taxon>
        <taxon>Eurotiomycetes</taxon>
        <taxon>Eurotiomycetidae</taxon>
        <taxon>Eurotiales</taxon>
        <taxon>Aspergillaceae</taxon>
        <taxon>Aspergillus</taxon>
        <taxon>Aspergillus subgen. Circumdati</taxon>
    </lineage>
</organism>
<evidence type="ECO:0000313" key="2">
    <source>
        <dbReference type="EMBL" id="KAF9886056.1"/>
    </source>
</evidence>
<keyword evidence="3" id="KW-1185">Reference proteome</keyword>
<dbReference type="EMBL" id="VCAU01000084">
    <property type="protein sequence ID" value="KAF9886056.1"/>
    <property type="molecule type" value="Genomic_DNA"/>
</dbReference>
<comment type="caution">
    <text evidence="2">The sequence shown here is derived from an EMBL/GenBank/DDBJ whole genome shotgun (WGS) entry which is preliminary data.</text>
</comment>
<reference evidence="2" key="2">
    <citation type="submission" date="2020-02" db="EMBL/GenBank/DDBJ databases">
        <authorList>
            <person name="Gilchrist C.L.M."/>
            <person name="Chooi Y.-H."/>
        </authorList>
    </citation>
    <scope>NUCLEOTIDE SEQUENCE</scope>
    <source>
        <strain evidence="2">MST-FP2251</strain>
    </source>
</reference>
<evidence type="ECO:0000313" key="3">
    <source>
        <dbReference type="Proteomes" id="UP001194746"/>
    </source>
</evidence>
<name>A0AAD4CGG2_ASPNN</name>
<sequence>MDAAALLCNICPRGPRFSDVSHLLTHVSSKAHLSHYFKLQVRSHQEPDIGALLDGYDTWYRVNNLAKLLADRLSSKDARKKKPHPTKRTTCPSMALPNYVDPRLADPYLETRLSTGYKQETRFDSEEERGLLLPRKMMEDAVPSSQYLAKQLTYDPFIEGTDKDRTDEISRLKGVLWPGMDIFDSATEQMKRKRNQKKDESLLKKMERTSLCVEPTELVFSPTGALRKQRVISGNVEDSSPLKGETPIPRRRAKRALAQADSNIQCGQDRKKIRKNPKYTSNKVEARVNQSGLSFMQTSLNQVPVYPTNVPSREDDSTDFELTYLEHDSGLPRSGLYVYREGLHTSTVDHSQPMTGASAATDLHYLRYEATSSDILPFLHVGNCGSSARFSTDKENIEPLLNHHGRIDPLIGWQSPTPRRNITTETVYPPHCSYPFENDKDPIGFSYNPLVGSSAKLVFEEHAIYTTETNNFLASDIAAKATSPNATISDLEDDGFERLYLDGSSC</sequence>
<proteinExistence type="predicted"/>
<reference evidence="2" key="1">
    <citation type="journal article" date="2019" name="Beilstein J. Org. Chem.">
        <title>Nanangenines: drimane sesquiterpenoids as the dominant metabolite cohort of a novel Australian fungus, Aspergillus nanangensis.</title>
        <authorList>
            <person name="Lacey H.J."/>
            <person name="Gilchrist C.L.M."/>
            <person name="Crombie A."/>
            <person name="Kalaitzis J.A."/>
            <person name="Vuong D."/>
            <person name="Rutledge P.J."/>
            <person name="Turner P."/>
            <person name="Pitt J.I."/>
            <person name="Lacey E."/>
            <person name="Chooi Y.H."/>
            <person name="Piggott A.M."/>
        </authorList>
    </citation>
    <scope>NUCLEOTIDE SEQUENCE</scope>
    <source>
        <strain evidence="2">MST-FP2251</strain>
    </source>
</reference>
<accession>A0AAD4CGG2</accession>
<dbReference type="Proteomes" id="UP001194746">
    <property type="component" value="Unassembled WGS sequence"/>
</dbReference>
<gene>
    <name evidence="2" type="ORF">FE257_012112</name>
</gene>
<feature type="region of interest" description="Disordered" evidence="1">
    <location>
        <begin position="75"/>
        <end position="96"/>
    </location>
</feature>
<protein>
    <submittedName>
        <fullName evidence="2">Uncharacterized protein</fullName>
    </submittedName>
</protein>
<evidence type="ECO:0000256" key="1">
    <source>
        <dbReference type="SAM" id="MobiDB-lite"/>
    </source>
</evidence>